<dbReference type="EMBL" id="CP033459">
    <property type="protein sequence ID" value="QFQ12200.1"/>
    <property type="molecule type" value="Genomic_DNA"/>
</dbReference>
<name>A0A5P8E5L3_9BACT</name>
<dbReference type="GO" id="GO:0008168">
    <property type="term" value="F:methyltransferase activity"/>
    <property type="evidence" value="ECO:0007669"/>
    <property type="project" value="UniProtKB-KW"/>
</dbReference>
<protein>
    <submittedName>
        <fullName evidence="1">SAM-dependent methyltransferase</fullName>
    </submittedName>
</protein>
<dbReference type="SUPFAM" id="SSF53790">
    <property type="entry name" value="Tetrapyrrole methylase"/>
    <property type="match status" value="1"/>
</dbReference>
<dbReference type="Proteomes" id="UP000249375">
    <property type="component" value="Chromosome"/>
</dbReference>
<dbReference type="Gene3D" id="3.30.950.10">
    <property type="entry name" value="Methyltransferase, Cobalt-precorrin-4 Transmethylase, Domain 2"/>
    <property type="match status" value="1"/>
</dbReference>
<reference evidence="1 2" key="1">
    <citation type="submission" date="2018-11" db="EMBL/GenBank/DDBJ databases">
        <authorList>
            <person name="Na S.W."/>
            <person name="Baik M."/>
        </authorList>
    </citation>
    <scope>NUCLEOTIDE SEQUENCE [LARGE SCALE GENOMIC DNA]</scope>
    <source>
        <strain evidence="1 2">E39</strain>
    </source>
</reference>
<dbReference type="GO" id="GO:0032259">
    <property type="term" value="P:methylation"/>
    <property type="evidence" value="ECO:0007669"/>
    <property type="project" value="UniProtKB-KW"/>
</dbReference>
<accession>A0A5P8E5L3</accession>
<gene>
    <name evidence="1" type="ORF">C7Y71_003715</name>
</gene>
<proteinExistence type="predicted"/>
<keyword evidence="2" id="KW-1185">Reference proteome</keyword>
<dbReference type="PIRSF" id="PIRSF005917">
    <property type="entry name" value="MTase_YraL"/>
    <property type="match status" value="1"/>
</dbReference>
<dbReference type="Gene3D" id="3.40.1010.10">
    <property type="entry name" value="Cobalt-precorrin-4 Transmethylase, Domain 1"/>
    <property type="match status" value="1"/>
</dbReference>
<dbReference type="KEGG" id="alq:C7Y71_003715"/>
<dbReference type="PANTHER" id="PTHR46111:SF2">
    <property type="entry name" value="SAM-DEPENDENT METHYLTRANSFERASE"/>
    <property type="match status" value="1"/>
</dbReference>
<dbReference type="InterPro" id="IPR014776">
    <property type="entry name" value="4pyrrole_Mease_sub2"/>
</dbReference>
<dbReference type="CDD" id="cd11649">
    <property type="entry name" value="RsmI_like"/>
    <property type="match status" value="1"/>
</dbReference>
<dbReference type="OrthoDB" id="7061662at2"/>
<evidence type="ECO:0000313" key="2">
    <source>
        <dbReference type="Proteomes" id="UP000249375"/>
    </source>
</evidence>
<dbReference type="InterPro" id="IPR014777">
    <property type="entry name" value="4pyrrole_Mease_sub1"/>
</dbReference>
<dbReference type="InterPro" id="IPR008189">
    <property type="entry name" value="rRNA_ssu_MeTfrase_I"/>
</dbReference>
<keyword evidence="1" id="KW-0808">Transferase</keyword>
<evidence type="ECO:0000313" key="1">
    <source>
        <dbReference type="EMBL" id="QFQ12200.1"/>
    </source>
</evidence>
<organism evidence="1 2">
    <name type="scientific">Pseudoprevotella muciniphila</name>
    <dbReference type="NCBI Taxonomy" id="2133944"/>
    <lineage>
        <taxon>Bacteria</taxon>
        <taxon>Pseudomonadati</taxon>
        <taxon>Bacteroidota</taxon>
        <taxon>Bacteroidia</taxon>
        <taxon>Bacteroidales</taxon>
        <taxon>Prevotellaceae</taxon>
        <taxon>Pseudoprevotella</taxon>
    </lineage>
</organism>
<dbReference type="AlphaFoldDB" id="A0A5P8E5L3"/>
<dbReference type="PANTHER" id="PTHR46111">
    <property type="entry name" value="RIBOSOMAL RNA SMALL SUBUNIT METHYLTRANSFERASE I"/>
    <property type="match status" value="1"/>
</dbReference>
<keyword evidence="1" id="KW-0489">Methyltransferase</keyword>
<dbReference type="RefSeq" id="WP_111899272.1">
    <property type="nucleotide sequence ID" value="NZ_CP033459.1"/>
</dbReference>
<dbReference type="InterPro" id="IPR035996">
    <property type="entry name" value="4pyrrol_Methylase_sf"/>
</dbReference>
<sequence>MTPALYLIPCPIGATPTEQVLPAYNKEVILSIRHFIVEEIRTARRFLKSVDRSIDIDALTFHAMGKHADQALFASYLEPLRRGESVGIISEAGCPAVADPGADIVAIAQREGMRVIPLVGPSSILMALMASGLNGQSFAFNGYLPIDPTQRTRRIKQLEARAQTEHQPQIFIETPYRNHKMLSDIIAACRPGTRLCIAAAISTEQEYIRTQTIADWKKHPAPNLAKLPTIFIVG</sequence>